<keyword evidence="2" id="KW-0812">Transmembrane</keyword>
<sequence>MSNEINQKDLINMNNKIIRDQLLWNVSNTENIVRWISTCNLNILLLKTYLNNLKYILRVNTLWSLLISSVTSTISVTQFTISDITNPTLSLAIKIVIFVTSVFTSLITGYIKVEKIQETIEIVEDHKNQWSNLMFYLLSELQVSIDLRNRADHIIKKKREDFNNINSKNIIVPPNIREAVSKILVEKRYLEYTKEKNLCCNFSQCCRINQFHNFNVANTKRKLSLFVNINKILEKEILSLLIYYPDEIKRIIFDNESDMFKFAIHTTDFNVSREKIEDSKLTGKNLYIYTPTERACSIVKQTRLPPTNIINTYSSYPSFTPISSPNTTHTQQPYHSSQYKYISSTKPTYSTPLTQPTQPTHTISPTKHIQLVHPILTSSSYNNINNNNNNNNNINNNNIISTGDKGDKGDDSAGGVDNVDGTSINNVSNNIITNYPELPNSNSLSVSPESQLSSTPPLSPSTPPTISPTLTITSVKSYNLT</sequence>
<dbReference type="GeneID" id="9887481"/>
<keyword evidence="4" id="KW-1185">Reference proteome</keyword>
<evidence type="ECO:0000313" key="4">
    <source>
        <dbReference type="Proteomes" id="UP000029781"/>
    </source>
</evidence>
<dbReference type="RefSeq" id="YP_003969711.1">
    <property type="nucleotide sequence ID" value="NC_014637.1"/>
</dbReference>
<feature type="region of interest" description="Disordered" evidence="1">
    <location>
        <begin position="440"/>
        <end position="468"/>
    </location>
</feature>
<organismHost>
    <name type="scientific">Cafeteria roenbergensis</name>
    <name type="common">Marine flagellate</name>
    <dbReference type="NCBI Taxonomy" id="33653"/>
</organismHost>
<keyword evidence="2" id="KW-0472">Membrane</keyword>
<feature type="transmembrane region" description="Helical" evidence="2">
    <location>
        <begin position="62"/>
        <end position="79"/>
    </location>
</feature>
<feature type="region of interest" description="Disordered" evidence="1">
    <location>
        <begin position="383"/>
        <end position="425"/>
    </location>
</feature>
<feature type="transmembrane region" description="Helical" evidence="2">
    <location>
        <begin position="91"/>
        <end position="111"/>
    </location>
</feature>
<feature type="compositionally biased region" description="Low complexity" evidence="1">
    <location>
        <begin position="413"/>
        <end position="425"/>
    </location>
</feature>
<feature type="compositionally biased region" description="Low complexity" evidence="1">
    <location>
        <begin position="383"/>
        <end position="400"/>
    </location>
</feature>
<evidence type="ECO:0000256" key="1">
    <source>
        <dbReference type="SAM" id="MobiDB-lite"/>
    </source>
</evidence>
<dbReference type="KEGG" id="vg:9887481"/>
<name>E3T4J9_CROVB</name>
<reference evidence="3 4" key="1">
    <citation type="journal article" date="2010" name="Proc. Natl. Acad. Sci. U.S.A.">
        <title>Giant virus with a remarkable complement of genes infects marine zooplankton.</title>
        <authorList>
            <person name="Fischer M.G."/>
            <person name="Allen M.J."/>
            <person name="Wilson W.H."/>
            <person name="Suttle C.A."/>
        </authorList>
    </citation>
    <scope>NUCLEOTIDE SEQUENCE [LARGE SCALE GENOMIC DNA]</scope>
    <source>
        <strain evidence="3 4">BV-PW1</strain>
    </source>
</reference>
<dbReference type="Proteomes" id="UP000029781">
    <property type="component" value="Segment"/>
</dbReference>
<dbReference type="EMBL" id="GU244497">
    <property type="protein sequence ID" value="ADO67112.1"/>
    <property type="molecule type" value="Genomic_DNA"/>
</dbReference>
<gene>
    <name evidence="3" type="ORF">crov079</name>
</gene>
<evidence type="ECO:0000256" key="2">
    <source>
        <dbReference type="SAM" id="Phobius"/>
    </source>
</evidence>
<organism evidence="3 4">
    <name type="scientific">Cafeteria roenbergensis virus (strain BV-PW1)</name>
    <name type="common">CroV</name>
    <dbReference type="NCBI Taxonomy" id="693272"/>
    <lineage>
        <taxon>Viruses</taxon>
        <taxon>Varidnaviria</taxon>
        <taxon>Bamfordvirae</taxon>
        <taxon>Nucleocytoviricota</taxon>
        <taxon>Megaviricetes</taxon>
        <taxon>Imitervirales</taxon>
        <taxon>Mimiviridae</taxon>
        <taxon>Aliimimivirinae</taxon>
        <taxon>Rheavirus</taxon>
        <taxon>Rheavirus sinusmexicani</taxon>
    </lineage>
</organism>
<feature type="compositionally biased region" description="Pro residues" evidence="1">
    <location>
        <begin position="457"/>
        <end position="466"/>
    </location>
</feature>
<accession>E3T4J9</accession>
<keyword evidence="2" id="KW-1133">Transmembrane helix</keyword>
<protein>
    <submittedName>
        <fullName evidence="3">Uncharacterized protein</fullName>
    </submittedName>
</protein>
<evidence type="ECO:0000313" key="3">
    <source>
        <dbReference type="EMBL" id="ADO67112.1"/>
    </source>
</evidence>
<feature type="compositionally biased region" description="Low complexity" evidence="1">
    <location>
        <begin position="440"/>
        <end position="456"/>
    </location>
</feature>
<proteinExistence type="predicted"/>